<dbReference type="RefSeq" id="WP_377329501.1">
    <property type="nucleotide sequence ID" value="NZ_JBHUMZ010000025.1"/>
</dbReference>
<proteinExistence type="predicted"/>
<organism evidence="1 2">
    <name type="scientific">Piscibacillus salipiscarius</name>
    <dbReference type="NCBI Taxonomy" id="299480"/>
    <lineage>
        <taxon>Bacteria</taxon>
        <taxon>Bacillati</taxon>
        <taxon>Bacillota</taxon>
        <taxon>Bacilli</taxon>
        <taxon>Bacillales</taxon>
        <taxon>Bacillaceae</taxon>
        <taxon>Piscibacillus</taxon>
    </lineage>
</organism>
<protein>
    <recommendedName>
        <fullName evidence="3">Anti-sigma factor</fullName>
    </recommendedName>
</protein>
<dbReference type="EMBL" id="JBHUMZ010000025">
    <property type="protein sequence ID" value="MFD2639569.1"/>
    <property type="molecule type" value="Genomic_DNA"/>
</dbReference>
<evidence type="ECO:0000313" key="2">
    <source>
        <dbReference type="Proteomes" id="UP001597452"/>
    </source>
</evidence>
<gene>
    <name evidence="1" type="ORF">ACFSW4_11880</name>
</gene>
<evidence type="ECO:0000313" key="1">
    <source>
        <dbReference type="EMBL" id="MFD2639569.1"/>
    </source>
</evidence>
<name>A0ABW5QCD9_9BACI</name>
<evidence type="ECO:0008006" key="3">
    <source>
        <dbReference type="Google" id="ProtNLM"/>
    </source>
</evidence>
<sequence length="214" mass="24631">MACNHIFEEELHRLLNHELSHDEENCLKHHLMECKECQVHYQDIKKVDQKLSEVQEVEAPGDLKTNIMSRLPEDTKTKKFSKTIKEHPLISAAVVFFIMVFTSTVSSFHSNQQLSLSKHEGVITEGDRVIIPEDQIIEGDFIVRNAEVVLMGKIKGNLTLVNSQIVESSNNHNYQVANISHHVEGKVVEIDQYFAWMYHRAENEFKSFLSFVSP</sequence>
<comment type="caution">
    <text evidence="1">The sequence shown here is derived from an EMBL/GenBank/DDBJ whole genome shotgun (WGS) entry which is preliminary data.</text>
</comment>
<accession>A0ABW5QCD9</accession>
<dbReference type="Proteomes" id="UP001597452">
    <property type="component" value="Unassembled WGS sequence"/>
</dbReference>
<reference evidence="2" key="1">
    <citation type="journal article" date="2019" name="Int. J. Syst. Evol. Microbiol.">
        <title>The Global Catalogue of Microorganisms (GCM) 10K type strain sequencing project: providing services to taxonomists for standard genome sequencing and annotation.</title>
        <authorList>
            <consortium name="The Broad Institute Genomics Platform"/>
            <consortium name="The Broad Institute Genome Sequencing Center for Infectious Disease"/>
            <person name="Wu L."/>
            <person name="Ma J."/>
        </authorList>
    </citation>
    <scope>NUCLEOTIDE SEQUENCE [LARGE SCALE GENOMIC DNA]</scope>
    <source>
        <strain evidence="2">TISTR 1571</strain>
    </source>
</reference>
<keyword evidence="2" id="KW-1185">Reference proteome</keyword>